<dbReference type="EMBL" id="CBSW010000154">
    <property type="protein sequence ID" value="CDG96915.1"/>
    <property type="molecule type" value="Genomic_DNA"/>
</dbReference>
<proteinExistence type="predicted"/>
<accession>A0A077NGH0</accession>
<organism evidence="1 2">
    <name type="scientific">Xenorhabdus bovienii str. puntauvense</name>
    <dbReference type="NCBI Taxonomy" id="1398201"/>
    <lineage>
        <taxon>Bacteria</taxon>
        <taxon>Pseudomonadati</taxon>
        <taxon>Pseudomonadota</taxon>
        <taxon>Gammaproteobacteria</taxon>
        <taxon>Enterobacterales</taxon>
        <taxon>Morganellaceae</taxon>
        <taxon>Xenorhabdus</taxon>
    </lineage>
</organism>
<dbReference type="Proteomes" id="UP000028511">
    <property type="component" value="Unassembled WGS sequence"/>
</dbReference>
<dbReference type="AlphaFoldDB" id="A0A077NGH0"/>
<reference evidence="1" key="1">
    <citation type="submission" date="2013-07" db="EMBL/GenBank/DDBJ databases">
        <title>Sub-species coevolution in mutualistic symbiosis.</title>
        <authorList>
            <person name="Murfin K."/>
            <person name="Klassen J."/>
            <person name="Lee M."/>
            <person name="Forst S."/>
            <person name="Stock P."/>
            <person name="Goodrich-Blair H."/>
        </authorList>
    </citation>
    <scope>NUCLEOTIDE SEQUENCE [LARGE SCALE GENOMIC DNA]</scope>
    <source>
        <strain evidence="1">Puntauvense</strain>
    </source>
</reference>
<sequence>MVSREIIHQIQATKIILKFRYTGKEAEWQTRPISLFLSSDEPVADILMLGLMQYYTDAELHPTTGRFIKLRESDLKPVSVHPV</sequence>
<evidence type="ECO:0000313" key="1">
    <source>
        <dbReference type="EMBL" id="CDG96915.1"/>
    </source>
</evidence>
<comment type="caution">
    <text evidence="1">The sequence shown here is derived from an EMBL/GenBank/DDBJ whole genome shotgun (WGS) entry which is preliminary data.</text>
</comment>
<evidence type="ECO:0000313" key="2">
    <source>
        <dbReference type="Proteomes" id="UP000028511"/>
    </source>
</evidence>
<protein>
    <submittedName>
        <fullName evidence="1">Uncharacterized protein</fullName>
    </submittedName>
</protein>
<dbReference type="HOGENOM" id="CLU_2541785_0_0_6"/>
<name>A0A077NGH0_XENBV</name>
<gene>
    <name evidence="1" type="ORF">XBP1_2370019</name>
</gene>